<reference evidence="15" key="2">
    <citation type="submission" date="2021-04" db="EMBL/GenBank/DDBJ databases">
        <authorList>
            <person name="Gilroy R."/>
        </authorList>
    </citation>
    <scope>NUCLEOTIDE SEQUENCE</scope>
    <source>
        <strain evidence="15">Gambia16-554</strain>
    </source>
</reference>
<dbReference type="Gene3D" id="2.170.130.10">
    <property type="entry name" value="TonB-dependent receptor, plug domain"/>
    <property type="match status" value="1"/>
</dbReference>
<evidence type="ECO:0000256" key="2">
    <source>
        <dbReference type="ARBA" id="ARBA00022448"/>
    </source>
</evidence>
<organism evidence="15 16">
    <name type="scientific">Candidatus Coprenecus stercoravium</name>
    <dbReference type="NCBI Taxonomy" id="2840735"/>
    <lineage>
        <taxon>Bacteria</taxon>
        <taxon>Pseudomonadati</taxon>
        <taxon>Bacteroidota</taxon>
        <taxon>Bacteroidia</taxon>
        <taxon>Bacteroidales</taxon>
        <taxon>Rikenellaceae</taxon>
        <taxon>Rikenellaceae incertae sedis</taxon>
        <taxon>Candidatus Coprenecus</taxon>
    </lineage>
</organism>
<comment type="caution">
    <text evidence="15">The sequence shown here is derived from an EMBL/GenBank/DDBJ whole genome shotgun (WGS) entry which is preliminary data.</text>
</comment>
<name>A0A9D2K9F6_9BACT</name>
<dbReference type="InterPro" id="IPR036942">
    <property type="entry name" value="Beta-barrel_TonB_sf"/>
</dbReference>
<dbReference type="Gene3D" id="2.60.40.1120">
    <property type="entry name" value="Carboxypeptidase-like, regulatory domain"/>
    <property type="match status" value="1"/>
</dbReference>
<evidence type="ECO:0000256" key="4">
    <source>
        <dbReference type="ARBA" id="ARBA00022692"/>
    </source>
</evidence>
<evidence type="ECO:0000256" key="3">
    <source>
        <dbReference type="ARBA" id="ARBA00022452"/>
    </source>
</evidence>
<protein>
    <submittedName>
        <fullName evidence="15">SusC/RagA family TonB-linked outer membrane protein</fullName>
    </submittedName>
</protein>
<dbReference type="Proteomes" id="UP000824115">
    <property type="component" value="Unassembled WGS sequence"/>
</dbReference>
<keyword evidence="3 10" id="KW-1134">Transmembrane beta strand</keyword>
<evidence type="ECO:0000256" key="11">
    <source>
        <dbReference type="RuleBase" id="RU003357"/>
    </source>
</evidence>
<dbReference type="InterPro" id="IPR023997">
    <property type="entry name" value="TonB-dep_OMP_SusC/RagA_CS"/>
</dbReference>
<feature type="chain" id="PRO_5038778146" evidence="12">
    <location>
        <begin position="22"/>
        <end position="996"/>
    </location>
</feature>
<dbReference type="PROSITE" id="PS52016">
    <property type="entry name" value="TONB_DEPENDENT_REC_3"/>
    <property type="match status" value="1"/>
</dbReference>
<dbReference type="GO" id="GO:0015344">
    <property type="term" value="F:siderophore uptake transmembrane transporter activity"/>
    <property type="evidence" value="ECO:0007669"/>
    <property type="project" value="TreeGrafter"/>
</dbReference>
<dbReference type="NCBIfam" id="TIGR04056">
    <property type="entry name" value="OMP_RagA_SusC"/>
    <property type="match status" value="1"/>
</dbReference>
<evidence type="ECO:0000259" key="13">
    <source>
        <dbReference type="Pfam" id="PF00593"/>
    </source>
</evidence>
<dbReference type="Pfam" id="PF07715">
    <property type="entry name" value="Plug"/>
    <property type="match status" value="1"/>
</dbReference>
<dbReference type="GO" id="GO:0044718">
    <property type="term" value="P:siderophore transmembrane transport"/>
    <property type="evidence" value="ECO:0007669"/>
    <property type="project" value="TreeGrafter"/>
</dbReference>
<dbReference type="InterPro" id="IPR039426">
    <property type="entry name" value="TonB-dep_rcpt-like"/>
</dbReference>
<evidence type="ECO:0000259" key="14">
    <source>
        <dbReference type="Pfam" id="PF07715"/>
    </source>
</evidence>
<evidence type="ECO:0000256" key="9">
    <source>
        <dbReference type="ARBA" id="ARBA00023237"/>
    </source>
</evidence>
<keyword evidence="6 11" id="KW-0798">TonB box</keyword>
<gene>
    <name evidence="15" type="ORF">IAC04_01475</name>
</gene>
<evidence type="ECO:0000256" key="8">
    <source>
        <dbReference type="ARBA" id="ARBA00023170"/>
    </source>
</evidence>
<dbReference type="InterPro" id="IPR000531">
    <property type="entry name" value="Beta-barrel_TonB"/>
</dbReference>
<dbReference type="Gene3D" id="2.40.170.20">
    <property type="entry name" value="TonB-dependent receptor, beta-barrel domain"/>
    <property type="match status" value="1"/>
</dbReference>
<evidence type="ECO:0000256" key="7">
    <source>
        <dbReference type="ARBA" id="ARBA00023136"/>
    </source>
</evidence>
<keyword evidence="2 10" id="KW-0813">Transport</keyword>
<feature type="domain" description="TonB-dependent receptor plug" evidence="14">
    <location>
        <begin position="118"/>
        <end position="225"/>
    </location>
</feature>
<dbReference type="Pfam" id="PF00593">
    <property type="entry name" value="TonB_dep_Rec_b-barrel"/>
    <property type="match status" value="1"/>
</dbReference>
<keyword evidence="8" id="KW-0675">Receptor</keyword>
<feature type="domain" description="TonB-dependent receptor-like beta-barrel" evidence="13">
    <location>
        <begin position="444"/>
        <end position="957"/>
    </location>
</feature>
<evidence type="ECO:0000313" key="15">
    <source>
        <dbReference type="EMBL" id="HIZ85145.1"/>
    </source>
</evidence>
<comment type="subcellular location">
    <subcellularLocation>
        <location evidence="1 10">Cell outer membrane</location>
        <topology evidence="1 10">Multi-pass membrane protein</topology>
    </subcellularLocation>
</comment>
<dbReference type="NCBIfam" id="TIGR04057">
    <property type="entry name" value="SusC_RagA_signa"/>
    <property type="match status" value="1"/>
</dbReference>
<keyword evidence="4 10" id="KW-0812">Transmembrane</keyword>
<reference evidence="15" key="1">
    <citation type="journal article" date="2021" name="PeerJ">
        <title>Extensive microbial diversity within the chicken gut microbiome revealed by metagenomics and culture.</title>
        <authorList>
            <person name="Gilroy R."/>
            <person name="Ravi A."/>
            <person name="Getino M."/>
            <person name="Pursley I."/>
            <person name="Horton D.L."/>
            <person name="Alikhan N.F."/>
            <person name="Baker D."/>
            <person name="Gharbi K."/>
            <person name="Hall N."/>
            <person name="Watson M."/>
            <person name="Adriaenssens E.M."/>
            <person name="Foster-Nyarko E."/>
            <person name="Jarju S."/>
            <person name="Secka A."/>
            <person name="Antonio M."/>
            <person name="Oren A."/>
            <person name="Chaudhuri R.R."/>
            <person name="La Ragione R."/>
            <person name="Hildebrand F."/>
            <person name="Pallen M.J."/>
        </authorList>
    </citation>
    <scope>NUCLEOTIDE SEQUENCE</scope>
    <source>
        <strain evidence="15">Gambia16-554</strain>
    </source>
</reference>
<dbReference type="InterPro" id="IPR023996">
    <property type="entry name" value="TonB-dep_OMP_SusC/RagA"/>
</dbReference>
<dbReference type="AlphaFoldDB" id="A0A9D2K9F6"/>
<keyword evidence="7 10" id="KW-0472">Membrane</keyword>
<evidence type="ECO:0000313" key="16">
    <source>
        <dbReference type="Proteomes" id="UP000824115"/>
    </source>
</evidence>
<evidence type="ECO:0000256" key="5">
    <source>
        <dbReference type="ARBA" id="ARBA00022729"/>
    </source>
</evidence>
<proteinExistence type="inferred from homology"/>
<feature type="signal peptide" evidence="12">
    <location>
        <begin position="1"/>
        <end position="21"/>
    </location>
</feature>
<accession>A0A9D2K9F6</accession>
<dbReference type="PANTHER" id="PTHR30069">
    <property type="entry name" value="TONB-DEPENDENT OUTER MEMBRANE RECEPTOR"/>
    <property type="match status" value="1"/>
</dbReference>
<evidence type="ECO:0000256" key="10">
    <source>
        <dbReference type="PROSITE-ProRule" id="PRU01360"/>
    </source>
</evidence>
<dbReference type="EMBL" id="DXAW01000028">
    <property type="protein sequence ID" value="HIZ85145.1"/>
    <property type="molecule type" value="Genomic_DNA"/>
</dbReference>
<evidence type="ECO:0000256" key="6">
    <source>
        <dbReference type="ARBA" id="ARBA00023077"/>
    </source>
</evidence>
<evidence type="ECO:0000256" key="12">
    <source>
        <dbReference type="SAM" id="SignalP"/>
    </source>
</evidence>
<dbReference type="Pfam" id="PF13715">
    <property type="entry name" value="CarbopepD_reg_2"/>
    <property type="match status" value="1"/>
</dbReference>
<dbReference type="InterPro" id="IPR012910">
    <property type="entry name" value="Plug_dom"/>
</dbReference>
<dbReference type="GO" id="GO:0009279">
    <property type="term" value="C:cell outer membrane"/>
    <property type="evidence" value="ECO:0007669"/>
    <property type="project" value="UniProtKB-SubCell"/>
</dbReference>
<dbReference type="InterPro" id="IPR008969">
    <property type="entry name" value="CarboxyPept-like_regulatory"/>
</dbReference>
<dbReference type="SUPFAM" id="SSF49464">
    <property type="entry name" value="Carboxypeptidase regulatory domain-like"/>
    <property type="match status" value="1"/>
</dbReference>
<sequence>MKKIRLFLTGLLLAVTASVYAQDITVSGTVTDASTGEGIAGATVLLKGNSSVWALTDGMGAYTLSVPSDGVLEVSFLGYTTLEVPVNGRSAIDVELEMSAEMLDDVIVVGYGSARKISSVVGSASTVNKKVIANRPTANAGDALQGQVSGLQVFSSSGEPSASVSMRLRGVSSINADTTPLFILDGSPVSASVFTSLNSNDIENVVVMKDASSTAIYGSRAANGVIYITTKRGASGEKPVVSVRAQYGVSQMARNRMNLMSGEQWFDFQDMIYGDSYEYSDYQYLSQELGINTDWTRHFFDNAAPVWSLDASVSGATAKSDYYISLGVFDQNGIALDSEMTRYNIRTNVNTQVNDWLKMGMNIGMTYQEYSTTPYQGSGNNSFGNVMFASSNLPSWLSPYDLKVDDNTNEAYVDYEGGELDYWDAIQVYNPKYLAEIQPRLYTTVRLNASTYQQITPIKGLTLKAQQSIEGYDTRTSGKVLASDPWPFSSETPQAYESFGRYYALTFTNTAEYRFAVAERNHFAILLGHESIIEDSESFDAGSNGQTDARQPYLGFGLQADIPTWGKSEINYNSAFARLSYDFDERYYIDASWRIDGSSLFGVNKKYANFYSVGFMWDLKRERWMQGASWINDLRFKASYGTTGNSGIDNYLSYAQVGAYAQIYDGGTAWGVASAANPDLTWETVETLNVGLTTRLWNFLGISVEFYNKNTRDMLMSIPYSYTTGYSSGVGNIGDMYNRGVDVDLSFDIINTRDIYFNVKTNFNYNKNEVTALFDGRDSYTLAGTGLRMEVGHSWGEYYLVRSAGVDPRDGMQMWYDKNGNKTKVFSQDDMVMTGKQRYAPWAGGLQLNFQYKGLYIGADFTWVANNYLINNDRWFLTNPTEFPFFNMSTDMLNIWREPGQVTDIPSINSTRQIDDDTLLENASFLRLKNLQVSYSLPERWMQKTGFLGGARIYAIARNLFTVTGYTGWDPEVDSNVTLGGYPNTREFSVGVELTF</sequence>
<comment type="similarity">
    <text evidence="10 11">Belongs to the TonB-dependent receptor family.</text>
</comment>
<keyword evidence="9 10" id="KW-0998">Cell outer membrane</keyword>
<dbReference type="SUPFAM" id="SSF56935">
    <property type="entry name" value="Porins"/>
    <property type="match status" value="1"/>
</dbReference>
<dbReference type="PANTHER" id="PTHR30069:SF29">
    <property type="entry name" value="HEMOGLOBIN AND HEMOGLOBIN-HAPTOGLOBIN-BINDING PROTEIN 1-RELATED"/>
    <property type="match status" value="1"/>
</dbReference>
<evidence type="ECO:0000256" key="1">
    <source>
        <dbReference type="ARBA" id="ARBA00004571"/>
    </source>
</evidence>
<keyword evidence="5 12" id="KW-0732">Signal</keyword>
<dbReference type="InterPro" id="IPR037066">
    <property type="entry name" value="Plug_dom_sf"/>
</dbReference>